<dbReference type="Gene3D" id="1.10.10.10">
    <property type="entry name" value="Winged helix-like DNA-binding domain superfamily/Winged helix DNA-binding domain"/>
    <property type="match status" value="1"/>
</dbReference>
<dbReference type="PRINTS" id="PR00039">
    <property type="entry name" value="HTHLYSR"/>
</dbReference>
<dbReference type="Pfam" id="PF03466">
    <property type="entry name" value="LysR_substrate"/>
    <property type="match status" value="1"/>
</dbReference>
<gene>
    <name evidence="6" type="primary">dsdC</name>
    <name evidence="6" type="ORF">FPQ15_04955</name>
</gene>
<dbReference type="Proteomes" id="UP000319483">
    <property type="component" value="Unassembled WGS sequence"/>
</dbReference>
<proteinExistence type="inferred from homology"/>
<dbReference type="InterPro" id="IPR005119">
    <property type="entry name" value="LysR_subst-bd"/>
</dbReference>
<evidence type="ECO:0000259" key="5">
    <source>
        <dbReference type="PROSITE" id="PS50931"/>
    </source>
</evidence>
<protein>
    <submittedName>
        <fullName evidence="6">DNA-binding transcriptional regulator DsdC</fullName>
    </submittedName>
</protein>
<dbReference type="Gene3D" id="3.40.190.10">
    <property type="entry name" value="Periplasmic binding protein-like II"/>
    <property type="match status" value="2"/>
</dbReference>
<evidence type="ECO:0000256" key="1">
    <source>
        <dbReference type="ARBA" id="ARBA00009437"/>
    </source>
</evidence>
<comment type="similarity">
    <text evidence="1">Belongs to the LysR transcriptional regulatory family.</text>
</comment>
<dbReference type="EMBL" id="VMHM01000005">
    <property type="protein sequence ID" value="TSK03732.1"/>
    <property type="molecule type" value="Genomic_DNA"/>
</dbReference>
<evidence type="ECO:0000313" key="7">
    <source>
        <dbReference type="Proteomes" id="UP000319483"/>
    </source>
</evidence>
<dbReference type="AlphaFoldDB" id="A0A556SRH2"/>
<evidence type="ECO:0000256" key="2">
    <source>
        <dbReference type="ARBA" id="ARBA00023015"/>
    </source>
</evidence>
<dbReference type="InterPro" id="IPR036390">
    <property type="entry name" value="WH_DNA-bd_sf"/>
</dbReference>
<dbReference type="GO" id="GO:0006351">
    <property type="term" value="P:DNA-templated transcription"/>
    <property type="evidence" value="ECO:0007669"/>
    <property type="project" value="TreeGrafter"/>
</dbReference>
<accession>A0A556SRH2</accession>
<dbReference type="RefSeq" id="WP_144091689.1">
    <property type="nucleotide sequence ID" value="NZ_CAMLRN010000004.1"/>
</dbReference>
<dbReference type="CDD" id="cd08432">
    <property type="entry name" value="PBP2_GcdR_TrpI_HvrB_AmpR_like"/>
    <property type="match status" value="1"/>
</dbReference>
<dbReference type="FunFam" id="1.10.10.10:FF:000038">
    <property type="entry name" value="Glycine cleavage system transcriptional activator"/>
    <property type="match status" value="1"/>
</dbReference>
<dbReference type="InterPro" id="IPR011781">
    <property type="entry name" value="DsdC"/>
</dbReference>
<dbReference type="GO" id="GO:0043565">
    <property type="term" value="F:sequence-specific DNA binding"/>
    <property type="evidence" value="ECO:0007669"/>
    <property type="project" value="TreeGrafter"/>
</dbReference>
<dbReference type="InterPro" id="IPR058163">
    <property type="entry name" value="LysR-type_TF_proteobact-type"/>
</dbReference>
<dbReference type="InterPro" id="IPR036388">
    <property type="entry name" value="WH-like_DNA-bd_sf"/>
</dbReference>
<comment type="caution">
    <text evidence="6">The sequence shown here is derived from an EMBL/GenBank/DDBJ whole genome shotgun (WGS) entry which is preliminary data.</text>
</comment>
<dbReference type="NCBIfam" id="NF007491">
    <property type="entry name" value="PRK10086.1"/>
    <property type="match status" value="1"/>
</dbReference>
<keyword evidence="3 6" id="KW-0238">DNA-binding</keyword>
<keyword evidence="4" id="KW-0804">Transcription</keyword>
<evidence type="ECO:0000256" key="4">
    <source>
        <dbReference type="ARBA" id="ARBA00023163"/>
    </source>
</evidence>
<reference evidence="6 7" key="1">
    <citation type="submission" date="2019-07" db="EMBL/GenBank/DDBJ databases">
        <title>Gilliamella genomes.</title>
        <authorList>
            <person name="Zheng H."/>
        </authorList>
    </citation>
    <scope>NUCLEOTIDE SEQUENCE [LARGE SCALE GENOMIC DNA]</scope>
    <source>
        <strain evidence="6 7">W8127</strain>
    </source>
</reference>
<dbReference type="PANTHER" id="PTHR30537:SF32">
    <property type="entry name" value="HTH-TYPE TRANSCRIPTIONAL REGULATOR DSDC"/>
    <property type="match status" value="1"/>
</dbReference>
<sequence length="311" mass="36511">MYDENRFLNKNHVINRYQLSKLHTFESVARHLSFALAAEELCISPSAVSHQINKLEDELSFKLFQRYHRRIALTHEGMNLFKVVKKSLNILNQEILEIKNQEAFGTLTIFSRPSFAQNWLIPKLSLFARHYPYISLNIVSGNEIINFNRHRVDLAIYYDDQTYDDLICEHLLSETVIPVCSPYYAQKNDLYNKIENLSKCFVLHDTQAWGYDSSFDEWESWAKHFSLSYDFNEMQNICFDRSDLAAIAAINHAGIAMGRKQVIKNYLDSGLLITPFKGMEMKCSQHYYICTPKERYNPKADLFIKWLKNYV</sequence>
<dbReference type="SUPFAM" id="SSF53850">
    <property type="entry name" value="Periplasmic binding protein-like II"/>
    <property type="match status" value="1"/>
</dbReference>
<dbReference type="GO" id="GO:0003700">
    <property type="term" value="F:DNA-binding transcription factor activity"/>
    <property type="evidence" value="ECO:0007669"/>
    <property type="project" value="InterPro"/>
</dbReference>
<name>A0A556SRH2_9GAMM</name>
<dbReference type="Pfam" id="PF00126">
    <property type="entry name" value="HTH_1"/>
    <property type="match status" value="1"/>
</dbReference>
<dbReference type="NCBIfam" id="TIGR02036">
    <property type="entry name" value="dsdC"/>
    <property type="match status" value="1"/>
</dbReference>
<keyword evidence="2" id="KW-0805">Transcription regulation</keyword>
<dbReference type="InterPro" id="IPR000847">
    <property type="entry name" value="LysR_HTH_N"/>
</dbReference>
<dbReference type="PANTHER" id="PTHR30537">
    <property type="entry name" value="HTH-TYPE TRANSCRIPTIONAL REGULATOR"/>
    <property type="match status" value="1"/>
</dbReference>
<dbReference type="PROSITE" id="PS50931">
    <property type="entry name" value="HTH_LYSR"/>
    <property type="match status" value="1"/>
</dbReference>
<dbReference type="SUPFAM" id="SSF46785">
    <property type="entry name" value="Winged helix' DNA-binding domain"/>
    <property type="match status" value="1"/>
</dbReference>
<evidence type="ECO:0000313" key="6">
    <source>
        <dbReference type="EMBL" id="TSK03732.1"/>
    </source>
</evidence>
<feature type="domain" description="HTH lysR-type" evidence="5">
    <location>
        <begin position="17"/>
        <end position="74"/>
    </location>
</feature>
<evidence type="ECO:0000256" key="3">
    <source>
        <dbReference type="ARBA" id="ARBA00023125"/>
    </source>
</evidence>
<organism evidence="6 7">
    <name type="scientific">Gilliamella apicola</name>
    <dbReference type="NCBI Taxonomy" id="1196095"/>
    <lineage>
        <taxon>Bacteria</taxon>
        <taxon>Pseudomonadati</taxon>
        <taxon>Pseudomonadota</taxon>
        <taxon>Gammaproteobacteria</taxon>
        <taxon>Orbales</taxon>
        <taxon>Orbaceae</taxon>
        <taxon>Gilliamella</taxon>
    </lineage>
</organism>